<dbReference type="EMBL" id="FOFT01000021">
    <property type="protein sequence ID" value="SES50701.1"/>
    <property type="molecule type" value="Genomic_DNA"/>
</dbReference>
<protein>
    <submittedName>
        <fullName evidence="1">Uncharacterized protein</fullName>
    </submittedName>
</protein>
<dbReference type="RefSeq" id="WP_090073346.1">
    <property type="nucleotide sequence ID" value="NZ_FOFT01000021.1"/>
</dbReference>
<organism evidence="1 2">
    <name type="scientific">Lentzea flaviverrucosa</name>
    <dbReference type="NCBI Taxonomy" id="200379"/>
    <lineage>
        <taxon>Bacteria</taxon>
        <taxon>Bacillati</taxon>
        <taxon>Actinomycetota</taxon>
        <taxon>Actinomycetes</taxon>
        <taxon>Pseudonocardiales</taxon>
        <taxon>Pseudonocardiaceae</taxon>
        <taxon>Lentzea</taxon>
    </lineage>
</organism>
<dbReference type="Proteomes" id="UP000199028">
    <property type="component" value="Unassembled WGS sequence"/>
</dbReference>
<sequence length="76" mass="8350">MRQGFLTPGRTHCLRYGILEPAEIVANLSGERTQTSKVDGVQCDRNQFDGLGRNPLVRLVLANFGGESKYAVKVAE</sequence>
<name>A0A1H9XX19_9PSEU</name>
<accession>A0A1H9XX19</accession>
<keyword evidence="2" id="KW-1185">Reference proteome</keyword>
<proteinExistence type="predicted"/>
<gene>
    <name evidence="1" type="ORF">SAMN05216195_121126</name>
</gene>
<dbReference type="AlphaFoldDB" id="A0A1H9XX19"/>
<evidence type="ECO:0000313" key="2">
    <source>
        <dbReference type="Proteomes" id="UP000199028"/>
    </source>
</evidence>
<reference evidence="2" key="1">
    <citation type="submission" date="2016-10" db="EMBL/GenBank/DDBJ databases">
        <authorList>
            <person name="Varghese N."/>
            <person name="Submissions S."/>
        </authorList>
    </citation>
    <scope>NUCLEOTIDE SEQUENCE [LARGE SCALE GENOMIC DNA]</scope>
    <source>
        <strain evidence="2">CGMCC 4.578</strain>
    </source>
</reference>
<evidence type="ECO:0000313" key="1">
    <source>
        <dbReference type="EMBL" id="SES50701.1"/>
    </source>
</evidence>